<feature type="transmembrane region" description="Helical" evidence="1">
    <location>
        <begin position="530"/>
        <end position="548"/>
    </location>
</feature>
<dbReference type="AlphaFoldDB" id="A0ABC9BU98"/>
<evidence type="ECO:0000256" key="1">
    <source>
        <dbReference type="SAM" id="Phobius"/>
    </source>
</evidence>
<keyword evidence="1" id="KW-1133">Transmembrane helix</keyword>
<feature type="transmembrane region" description="Helical" evidence="1">
    <location>
        <begin position="335"/>
        <end position="358"/>
    </location>
</feature>
<dbReference type="EMBL" id="OZ075137">
    <property type="protein sequence ID" value="CAL5007732.1"/>
    <property type="molecule type" value="Genomic_DNA"/>
</dbReference>
<feature type="transmembrane region" description="Helical" evidence="1">
    <location>
        <begin position="248"/>
        <end position="266"/>
    </location>
</feature>
<feature type="transmembrane region" description="Helical" evidence="1">
    <location>
        <begin position="163"/>
        <end position="184"/>
    </location>
</feature>
<gene>
    <name evidence="2" type="ORF">URODEC1_LOCUS68651</name>
</gene>
<keyword evidence="1" id="KW-0812">Transmembrane</keyword>
<dbReference type="Proteomes" id="UP001497457">
    <property type="component" value="Chromosome 27b"/>
</dbReference>
<reference evidence="3" key="1">
    <citation type="submission" date="2024-06" db="EMBL/GenBank/DDBJ databases">
        <authorList>
            <person name="Ryan C."/>
        </authorList>
    </citation>
    <scope>NUCLEOTIDE SEQUENCE [LARGE SCALE GENOMIC DNA]</scope>
</reference>
<name>A0ABC9BU98_9POAL</name>
<accession>A0ABC9BU98</accession>
<feature type="transmembrane region" description="Helical" evidence="1">
    <location>
        <begin position="218"/>
        <end position="236"/>
    </location>
</feature>
<feature type="transmembrane region" description="Helical" evidence="1">
    <location>
        <begin position="190"/>
        <end position="211"/>
    </location>
</feature>
<feature type="transmembrane region" description="Helical" evidence="1">
    <location>
        <begin position="310"/>
        <end position="328"/>
    </location>
</feature>
<keyword evidence="1" id="KW-0472">Membrane</keyword>
<organism evidence="2 3">
    <name type="scientific">Urochloa decumbens</name>
    <dbReference type="NCBI Taxonomy" id="240449"/>
    <lineage>
        <taxon>Eukaryota</taxon>
        <taxon>Viridiplantae</taxon>
        <taxon>Streptophyta</taxon>
        <taxon>Embryophyta</taxon>
        <taxon>Tracheophyta</taxon>
        <taxon>Spermatophyta</taxon>
        <taxon>Magnoliopsida</taxon>
        <taxon>Liliopsida</taxon>
        <taxon>Poales</taxon>
        <taxon>Poaceae</taxon>
        <taxon>PACMAD clade</taxon>
        <taxon>Panicoideae</taxon>
        <taxon>Panicodae</taxon>
        <taxon>Paniceae</taxon>
        <taxon>Melinidinae</taxon>
        <taxon>Urochloa</taxon>
    </lineage>
</organism>
<feature type="transmembrane region" description="Helical" evidence="1">
    <location>
        <begin position="378"/>
        <end position="397"/>
    </location>
</feature>
<sequence length="549" mass="59999">MEFLEKCAGFVAGVAKACMLQGRDSSAAGKPQGDLVVAPAGEMEFRIPIGQEGSRPALETATSTSSSQDQRIRSSCRRVVVEKALRLYGSLLRKIRAAISDANVHITGTCSMLQWNRLSSEDQAKHLKRIIEFIKKAIPFESVLMAALCNHPYYYSSNTTFKICLVLVLLAFFTDFLSALLLHLKSLAFLINYLVYTSNVTQMLMPFFLFVSSGQLQFYMIFVVPLPFFSVTLFHQSDTDASALDNSFDISSWIYAFSSGGALIGPNTISIKFIAATTLACSLFLTIFIARYLMLISTLRPQVVVGHVETLMKILKLLWGLTIFLFVLDRFGWRATLVSTTVAIVDAVLFCMPSWLLSYSSRTTDGSGDEPDDLRNNLQLLWAVIVSILFIALTRTYSEHVAAHDNNAPLGPAETRRLLIYFGAFLWSLNRMLITPGDVAVPPSDQGDIVVAVLPDQGDIAVAVPPDQGDVAVAVPLDQGDIAVLPPDQGDVTVAVPPEQGDVAVPPDQGGHKGTMVKVWLALECARGSVVLFAALDMVTIFFTTYILG</sequence>
<evidence type="ECO:0000313" key="2">
    <source>
        <dbReference type="EMBL" id="CAL5007732.1"/>
    </source>
</evidence>
<keyword evidence="3" id="KW-1185">Reference proteome</keyword>
<evidence type="ECO:0000313" key="3">
    <source>
        <dbReference type="Proteomes" id="UP001497457"/>
    </source>
</evidence>
<feature type="transmembrane region" description="Helical" evidence="1">
    <location>
        <begin position="273"/>
        <end position="290"/>
    </location>
</feature>
<protein>
    <submittedName>
        <fullName evidence="2">Uncharacterized protein</fullName>
    </submittedName>
</protein>
<proteinExistence type="predicted"/>
<reference evidence="2 3" key="2">
    <citation type="submission" date="2024-10" db="EMBL/GenBank/DDBJ databases">
        <authorList>
            <person name="Ryan C."/>
        </authorList>
    </citation>
    <scope>NUCLEOTIDE SEQUENCE [LARGE SCALE GENOMIC DNA]</scope>
</reference>